<dbReference type="Proteomes" id="UP001199106">
    <property type="component" value="Unassembled WGS sequence"/>
</dbReference>
<sequence>MDEMLSQTGLPAGLSVLCTYELYLYFSVIGVNFQRIPISTSSGTATGPLEMILELDSASFILLRDGMKAWMSSHRINAMQEDDVVSRQEKIVVQNQIDFSTPTGAAIMKKDGKDVVHIITSRENSFETKESISGGKVIRVAVEKAQLTVILTATVVDTYGKNIIPLD</sequence>
<name>A0AAD4FDE6_9PLEO</name>
<gene>
    <name evidence="1" type="ORF">G6011_07993</name>
</gene>
<comment type="caution">
    <text evidence="1">The sequence shown here is derived from an EMBL/GenBank/DDBJ whole genome shotgun (WGS) entry which is preliminary data.</text>
</comment>
<reference evidence="1" key="1">
    <citation type="submission" date="2021-07" db="EMBL/GenBank/DDBJ databases">
        <title>Genome Resource of American Ginseng Black Spot Pathogen Alternaria panax.</title>
        <authorList>
            <person name="Qiu C."/>
            <person name="Wang W."/>
            <person name="Liu Z."/>
        </authorList>
    </citation>
    <scope>NUCLEOTIDE SEQUENCE</scope>
    <source>
        <strain evidence="1">BNCC115425</strain>
    </source>
</reference>
<protein>
    <submittedName>
        <fullName evidence="1">Uncharacterized protein</fullName>
    </submittedName>
</protein>
<organism evidence="1 2">
    <name type="scientific">Alternaria panax</name>
    <dbReference type="NCBI Taxonomy" id="48097"/>
    <lineage>
        <taxon>Eukaryota</taxon>
        <taxon>Fungi</taxon>
        <taxon>Dikarya</taxon>
        <taxon>Ascomycota</taxon>
        <taxon>Pezizomycotina</taxon>
        <taxon>Dothideomycetes</taxon>
        <taxon>Pleosporomycetidae</taxon>
        <taxon>Pleosporales</taxon>
        <taxon>Pleosporineae</taxon>
        <taxon>Pleosporaceae</taxon>
        <taxon>Alternaria</taxon>
        <taxon>Alternaria sect. Panax</taxon>
    </lineage>
</organism>
<dbReference type="EMBL" id="JAANER010000011">
    <property type="protein sequence ID" value="KAG9185449.1"/>
    <property type="molecule type" value="Genomic_DNA"/>
</dbReference>
<dbReference type="InterPro" id="IPR011042">
    <property type="entry name" value="6-blade_b-propeller_TolB-like"/>
</dbReference>
<accession>A0AAD4FDE6</accession>
<keyword evidence="2" id="KW-1185">Reference proteome</keyword>
<dbReference type="Gene3D" id="2.120.10.30">
    <property type="entry name" value="TolB, C-terminal domain"/>
    <property type="match status" value="1"/>
</dbReference>
<proteinExistence type="predicted"/>
<evidence type="ECO:0000313" key="1">
    <source>
        <dbReference type="EMBL" id="KAG9185449.1"/>
    </source>
</evidence>
<dbReference type="AlphaFoldDB" id="A0AAD4FDE6"/>
<evidence type="ECO:0000313" key="2">
    <source>
        <dbReference type="Proteomes" id="UP001199106"/>
    </source>
</evidence>